<accession>A0A1N6HIK5</accession>
<dbReference type="PANTHER" id="PTHR43233">
    <property type="entry name" value="FAMILY N-ACETYLTRANSFERASE, PUTATIVE (AFU_ORTHOLOGUE AFUA_6G03350)-RELATED"/>
    <property type="match status" value="1"/>
</dbReference>
<dbReference type="PROSITE" id="PS51186">
    <property type="entry name" value="GNAT"/>
    <property type="match status" value="1"/>
</dbReference>
<keyword evidence="2" id="KW-0808">Transferase</keyword>
<evidence type="ECO:0000259" key="1">
    <source>
        <dbReference type="PROSITE" id="PS51186"/>
    </source>
</evidence>
<evidence type="ECO:0000313" key="3">
    <source>
        <dbReference type="Proteomes" id="UP000184693"/>
    </source>
</evidence>
<dbReference type="AlphaFoldDB" id="A0A1N6HIK5"/>
<dbReference type="CDD" id="cd04301">
    <property type="entry name" value="NAT_SF"/>
    <property type="match status" value="1"/>
</dbReference>
<dbReference type="Pfam" id="PF00583">
    <property type="entry name" value="Acetyltransf_1"/>
    <property type="match status" value="1"/>
</dbReference>
<dbReference type="SUPFAM" id="SSF55729">
    <property type="entry name" value="Acyl-CoA N-acyltransferases (Nat)"/>
    <property type="match status" value="1"/>
</dbReference>
<sequence length="144" mass="16408">MDTDVLHISTNKHELDLDMIHAFLHDQAPWSIGIARHTVERAIEGSLCFGAYLGKRQVGFARVITDFVTFGYLCDVFVLPEFQSRGYAALLMQHVVDSDVLQGLRRIVLVTSNAHGLYRRYGFDKLAHPEKYMEVHRPNIYSAS</sequence>
<dbReference type="PANTHER" id="PTHR43233:SF1">
    <property type="entry name" value="FAMILY N-ACETYLTRANSFERASE, PUTATIVE (AFU_ORTHOLOGUE AFUA_6G03350)-RELATED"/>
    <property type="match status" value="1"/>
</dbReference>
<dbReference type="InterPro" id="IPR016181">
    <property type="entry name" value="Acyl_CoA_acyltransferase"/>
</dbReference>
<dbReference type="InterPro" id="IPR053144">
    <property type="entry name" value="Acetyltransferase_Butenolide"/>
</dbReference>
<evidence type="ECO:0000313" key="2">
    <source>
        <dbReference type="EMBL" id="SIO19621.1"/>
    </source>
</evidence>
<gene>
    <name evidence="2" type="ORF">SAMN05444168_3324</name>
</gene>
<dbReference type="Gene3D" id="3.40.630.30">
    <property type="match status" value="1"/>
</dbReference>
<reference evidence="2 3" key="1">
    <citation type="submission" date="2016-11" db="EMBL/GenBank/DDBJ databases">
        <authorList>
            <person name="Jaros S."/>
            <person name="Januszkiewicz K."/>
            <person name="Wedrychowicz H."/>
        </authorList>
    </citation>
    <scope>NUCLEOTIDE SEQUENCE [LARGE SCALE GENOMIC DNA]</scope>
    <source>
        <strain evidence="2 3">GAS86</strain>
    </source>
</reference>
<proteinExistence type="predicted"/>
<name>A0A1N6HIK5_9BURK</name>
<feature type="domain" description="N-acetyltransferase" evidence="1">
    <location>
        <begin position="6"/>
        <end position="138"/>
    </location>
</feature>
<dbReference type="InterPro" id="IPR000182">
    <property type="entry name" value="GNAT_dom"/>
</dbReference>
<organism evidence="2 3">
    <name type="scientific">Paraburkholderia phenazinium</name>
    <dbReference type="NCBI Taxonomy" id="60549"/>
    <lineage>
        <taxon>Bacteria</taxon>
        <taxon>Pseudomonadati</taxon>
        <taxon>Pseudomonadota</taxon>
        <taxon>Betaproteobacteria</taxon>
        <taxon>Burkholderiales</taxon>
        <taxon>Burkholderiaceae</taxon>
        <taxon>Paraburkholderia</taxon>
    </lineage>
</organism>
<protein>
    <submittedName>
        <fullName evidence="2">Acetyltransferase (GNAT) domain-containing protein</fullName>
    </submittedName>
</protein>
<dbReference type="EMBL" id="FSRM01000001">
    <property type="protein sequence ID" value="SIO19621.1"/>
    <property type="molecule type" value="Genomic_DNA"/>
</dbReference>
<dbReference type="GO" id="GO:0016747">
    <property type="term" value="F:acyltransferase activity, transferring groups other than amino-acyl groups"/>
    <property type="evidence" value="ECO:0007669"/>
    <property type="project" value="InterPro"/>
</dbReference>
<dbReference type="Proteomes" id="UP000184693">
    <property type="component" value="Unassembled WGS sequence"/>
</dbReference>